<evidence type="ECO:0000256" key="2">
    <source>
        <dbReference type="ARBA" id="ARBA00004147"/>
    </source>
</evidence>
<dbReference type="Gene3D" id="2.60.40.3200">
    <property type="entry name" value="Alphavirus E2 glycoprotein, A domain"/>
    <property type="match status" value="1"/>
</dbReference>
<keyword evidence="36" id="KW-0325">Glycoprotein</keyword>
<keyword evidence="31" id="KW-1182">Viral ion channel</keyword>
<feature type="active site" description="Charge relay system" evidence="50">
    <location>
        <position position="139"/>
    </location>
</feature>
<feature type="compositionally biased region" description="Low complexity" evidence="51">
    <location>
        <begin position="73"/>
        <end position="85"/>
    </location>
</feature>
<keyword evidence="21 52" id="KW-0812">Transmembrane</keyword>
<dbReference type="GO" id="GO:0039654">
    <property type="term" value="P:fusion of virus membrane with host endosome membrane"/>
    <property type="evidence" value="ECO:0007669"/>
    <property type="project" value="UniProtKB-KW"/>
</dbReference>
<evidence type="ECO:0000256" key="42">
    <source>
        <dbReference type="ARBA" id="ARBA00033029"/>
    </source>
</evidence>
<feature type="transmembrane region" description="Helical" evidence="52">
    <location>
        <begin position="727"/>
        <end position="746"/>
    </location>
</feature>
<keyword evidence="35" id="KW-1015">Disulfide bond</keyword>
<keyword evidence="16" id="KW-0945">Host-virus interaction</keyword>
<dbReference type="InterPro" id="IPR036253">
    <property type="entry name" value="Glycoprot_cen/dimer_sf"/>
</dbReference>
<dbReference type="GO" id="GO:0003723">
    <property type="term" value="F:RNA binding"/>
    <property type="evidence" value="ECO:0007669"/>
    <property type="project" value="UniProtKB-KW"/>
</dbReference>
<evidence type="ECO:0000256" key="40">
    <source>
        <dbReference type="ARBA" id="ARBA00023296"/>
    </source>
</evidence>
<keyword evidence="23" id="KW-1161">Viral attachment to host cell</keyword>
<keyword evidence="11" id="KW-1168">Fusion of virus membrane with host membrane</keyword>
<dbReference type="FunFam" id="2.60.40.2400:FF:000001">
    <property type="entry name" value="Structural polyprotein"/>
    <property type="match status" value="1"/>
</dbReference>
<dbReference type="InterPro" id="IPR009003">
    <property type="entry name" value="Peptidase_S1_PA"/>
</dbReference>
<evidence type="ECO:0000256" key="49">
    <source>
        <dbReference type="ARBA" id="ARBA00093585"/>
    </source>
</evidence>
<dbReference type="PRINTS" id="PR00798">
    <property type="entry name" value="TOGAVIRIN"/>
</dbReference>
<protein>
    <recommendedName>
        <fullName evidence="9">Structural polyprotein</fullName>
    </recommendedName>
    <alternativeName>
        <fullName evidence="42">p130</fullName>
    </alternativeName>
</protein>
<evidence type="ECO:0000256" key="39">
    <source>
        <dbReference type="ARBA" id="ARBA00023288"/>
    </source>
</evidence>
<keyword evidence="28" id="KW-0694">RNA-binding</keyword>
<organismHost>
    <name type="scientific">Aedes aegypti</name>
    <name type="common">Yellowfever mosquito</name>
    <name type="synonym">Culex aegypti</name>
    <dbReference type="NCBI Taxonomy" id="7159"/>
</organismHost>
<evidence type="ECO:0000256" key="8">
    <source>
        <dbReference type="ARBA" id="ARBA00004598"/>
    </source>
</evidence>
<evidence type="ECO:0000256" key="10">
    <source>
        <dbReference type="ARBA" id="ARBA00022448"/>
    </source>
</evidence>
<evidence type="ECO:0000256" key="46">
    <source>
        <dbReference type="ARBA" id="ARBA00065086"/>
    </source>
</evidence>
<dbReference type="GO" id="GO:0034220">
    <property type="term" value="P:monoatomic ion transmembrane transport"/>
    <property type="evidence" value="ECO:0007669"/>
    <property type="project" value="UniProtKB-KW"/>
</dbReference>
<evidence type="ECO:0000256" key="13">
    <source>
        <dbReference type="ARBA" id="ARBA00022511"/>
    </source>
</evidence>
<evidence type="ECO:0000256" key="37">
    <source>
        <dbReference type="ARBA" id="ARBA00023184"/>
    </source>
</evidence>
<dbReference type="FunFam" id="2.60.40.4310:FF:000001">
    <property type="entry name" value="Structural polyprotein"/>
    <property type="match status" value="1"/>
</dbReference>
<keyword evidence="22" id="KW-0378">Hydrolase</keyword>
<organismHost>
    <name type="scientific">Aedes albopictus</name>
    <name type="common">Asian tiger mosquito</name>
    <name type="synonym">Stegomyia albopicta</name>
    <dbReference type="NCBI Taxonomy" id="7160"/>
</organismHost>
<dbReference type="GO" id="GO:0042025">
    <property type="term" value="C:host cell nucleus"/>
    <property type="evidence" value="ECO:0007669"/>
    <property type="project" value="UniProtKB-SubCell"/>
</dbReference>
<comment type="catalytic activity">
    <reaction evidence="1">
        <text>Autocatalytic release of the core protein from the N-terminus of the togavirus structural polyprotein by hydrolysis of a -Trp-|-Ser- bond.</text>
        <dbReference type="EC" id="3.4.21.90"/>
    </reaction>
</comment>
<dbReference type="FunFam" id="2.40.10.10:FF:000075">
    <property type="entry name" value="Structural polyprotein"/>
    <property type="match status" value="1"/>
</dbReference>
<keyword evidence="26" id="KW-0946">Virion</keyword>
<keyword evidence="25" id="KW-0720">Serine protease</keyword>
<keyword evidence="38" id="KW-1035">Host cytoplasm</keyword>
<evidence type="ECO:0000256" key="50">
    <source>
        <dbReference type="PIRSR" id="PIRSR600936-1"/>
    </source>
</evidence>
<dbReference type="Gene3D" id="1.10.287.2230">
    <property type="match status" value="1"/>
</dbReference>
<dbReference type="InterPro" id="IPR042304">
    <property type="entry name" value="Alphavir_E2_A"/>
</dbReference>
<evidence type="ECO:0000256" key="35">
    <source>
        <dbReference type="ARBA" id="ARBA00023157"/>
    </source>
</evidence>
<dbReference type="InterPro" id="IPR002548">
    <property type="entry name" value="Alpha_E1_glycop"/>
</dbReference>
<dbReference type="GO" id="GO:0055036">
    <property type="term" value="C:virion membrane"/>
    <property type="evidence" value="ECO:0007669"/>
    <property type="project" value="UniProtKB-SubCell"/>
</dbReference>
<dbReference type="InterPro" id="IPR042305">
    <property type="entry name" value="Alphavir_E2_B"/>
</dbReference>
<evidence type="ECO:0000256" key="4">
    <source>
        <dbReference type="ARBA" id="ARBA00004354"/>
    </source>
</evidence>
<evidence type="ECO:0000256" key="47">
    <source>
        <dbReference type="ARBA" id="ARBA00093317"/>
    </source>
</evidence>
<evidence type="ECO:0000256" key="20">
    <source>
        <dbReference type="ARBA" id="ARBA00022685"/>
    </source>
</evidence>
<evidence type="ECO:0000256" key="12">
    <source>
        <dbReference type="ARBA" id="ARBA00022510"/>
    </source>
</evidence>
<evidence type="ECO:0000256" key="18">
    <source>
        <dbReference type="ARBA" id="ARBA00022595"/>
    </source>
</evidence>
<evidence type="ECO:0000256" key="27">
    <source>
        <dbReference type="ARBA" id="ARBA00022870"/>
    </source>
</evidence>
<keyword evidence="17" id="KW-1234">Viral attachment to host entry receptor</keyword>
<dbReference type="FunFam" id="2.40.10.10:FF:000076">
    <property type="entry name" value="Structural polyprotein"/>
    <property type="match status" value="1"/>
</dbReference>
<sequence>MEFIPTQTFYNRRYQPRPWTPRSTIQIIRPRPRPQRQAGQLAQLISAVNKLTMRAVPQQKPRRNRKNKKQKQKQQAPQNNTNQKKQPPKKKPAQKKKKPGRRERMCMKIENDCIFEVKHEGKVTGYACLVGDKVMKPAHVKGTIDNADLAKLAFKRSSKYDLECAQIPVHMKSDASKFTHEKPEGYYNWHHGAVQYSGGRFTIPTGAGKPGDSGRPIFDNKGRVVAIVLGGANEGARTALSVVTWNKDIVTKITPEGAEEWSLAIPVMCLLANTTFPCSQPPCTPCCYEKEPEETLRMLEDNVMRPGYYQLLQASLTCSPHRQRRSTKDNFNVYKATRPYLAHCPDCGEGHSCHSPVALERIRNEATDGTLKIQVSLQIRIKTDDSHDWTKLRYMDNHMPADAERAGLFVRTSAPCTITGTMGHFILARCPKGETLTVGFTDSRKISHSCTHPFHHDPPVIGREKFHSRPQHGKELPCSTYVQSTAATTEEIEVHMPPDTPDRTLMSQQSGNVKITVNGQTVRYKCNCGGSNEGLTTTDKVINNCKVDQCHAAVTNHKKWQYNSPLVPRNAELGDRKGKIHIPFPLANATCRVPKARNPTVTYGKNQVIMLLYPDHPTLLSYRNMGEEPNYQEEWVMHKKEVVLTVPTEGLEVTWGNNEPYKYWPQLSTNGTAHGHPHEIILYYYELYPTMTVVVVSVATFILLSMVGMAAGMCMCARRRCITPYELTPGATVPFLLSLICCIRTAKAATYQEAAIYLWNEQQPLFWLQALIPLAALIVLCNCLRLLPCCCKTLAFLAVMSVGAHTVSAYEHVTVIPNTVGVPYKTLVNRPGYSPMVLEMELLSVTLEPTLSLDYITCEYKTVIPSPYVKCCGTAECKDKNLPDYSCKVFTGVYPFMWGGAYCFCDAENTQLSEAHVEKSESCKTEFASAYRAHTASASAKLRVLYQGNNITVTAYANGDHAVTVKDAKFIVGPMSSAWTPFDNKIVVYKGDVYNMDYPPFGAGRPGQFGDIQSRTPESEDVYANTQLVLQRPAAGTVHVPYSQAPSGFKYWLKERGASLQHTAPFGCQIATNPVRAVNCAVGNMPISIDIPEAAFTRVVDAPSLTDMSCEVPACTHSSDFGGVAIIKYAASKKGKCAVHSMTNAVTIREAEIEVEGNSQLQISFSTALASAEFRVQVCSTQVHCAAECHPPKDHIVNYPASHTTLGVQDISATAMSWVQKITGGVGLVVAVAALILIVVLCVSFSRH</sequence>
<keyword evidence="33 52" id="KW-0472">Membrane</keyword>
<organismHost>
    <name type="scientific">Papio</name>
    <name type="common">baboons</name>
    <dbReference type="NCBI Taxonomy" id="9554"/>
</organismHost>
<keyword evidence="34" id="KW-0564">Palmitate</keyword>
<name>H8XW52_CHIKV</name>
<proteinExistence type="predicted"/>
<evidence type="ECO:0000256" key="25">
    <source>
        <dbReference type="ARBA" id="ARBA00022825"/>
    </source>
</evidence>
<dbReference type="SUPFAM" id="SSF50494">
    <property type="entry name" value="Trypsin-like serine proteases"/>
    <property type="match status" value="1"/>
</dbReference>
<evidence type="ECO:0000259" key="53">
    <source>
        <dbReference type="PROSITE" id="PS51690"/>
    </source>
</evidence>
<evidence type="ECO:0000256" key="22">
    <source>
        <dbReference type="ARBA" id="ARBA00022801"/>
    </source>
</evidence>
<feature type="transmembrane region" description="Helical" evidence="52">
    <location>
        <begin position="1222"/>
        <end position="1245"/>
    </location>
</feature>
<dbReference type="FunFam" id="2.60.40.350:FF:000002">
    <property type="entry name" value="Structural polyprotein"/>
    <property type="match status" value="1"/>
</dbReference>
<dbReference type="InterPro" id="IPR000930">
    <property type="entry name" value="Peptidase_S3"/>
</dbReference>
<dbReference type="Pfam" id="PF01589">
    <property type="entry name" value="Alpha_E1_glycop"/>
    <property type="match status" value="1"/>
</dbReference>
<feature type="region of interest" description="Disordered" evidence="51">
    <location>
        <begin position="53"/>
        <end position="104"/>
    </location>
</feature>
<evidence type="ECO:0000256" key="9">
    <source>
        <dbReference type="ARBA" id="ARBA00014555"/>
    </source>
</evidence>
<dbReference type="FunFam" id="2.60.98.10:FF:000004">
    <property type="entry name" value="Structural polyprotein"/>
    <property type="match status" value="1"/>
</dbReference>
<dbReference type="InterPro" id="IPR038055">
    <property type="entry name" value="Glycoprot_E_dimer_dom"/>
</dbReference>
<dbReference type="InterPro" id="IPR043504">
    <property type="entry name" value="Peptidase_S1_PA_chymotrypsin"/>
</dbReference>
<dbReference type="FunFam" id="1.10.287.2230:FF:000001">
    <property type="entry name" value="Structural polyprotein"/>
    <property type="match status" value="1"/>
</dbReference>
<evidence type="ECO:0000256" key="26">
    <source>
        <dbReference type="ARBA" id="ARBA00022844"/>
    </source>
</evidence>
<dbReference type="GO" id="GO:0006508">
    <property type="term" value="P:proteolysis"/>
    <property type="evidence" value="ECO:0007669"/>
    <property type="project" value="UniProtKB-KW"/>
</dbReference>
<keyword evidence="37" id="KW-1038">Host endoplasmic reticulum</keyword>
<keyword evidence="29" id="KW-1144">T=4 icosahedral capsid protein</keyword>
<evidence type="ECO:0000256" key="14">
    <source>
        <dbReference type="ARBA" id="ARBA00022561"/>
    </source>
</evidence>
<dbReference type="InterPro" id="IPR000936">
    <property type="entry name" value="Alpha_E2_glycop"/>
</dbReference>
<dbReference type="FunFam" id="2.60.98.10:FF:000003">
    <property type="entry name" value="Structural polyprotein"/>
    <property type="match status" value="1"/>
</dbReference>
<dbReference type="InterPro" id="IPR002533">
    <property type="entry name" value="Alpha_E3_glycop"/>
</dbReference>
<evidence type="ECO:0000256" key="5">
    <source>
        <dbReference type="ARBA" id="ARBA00004385"/>
    </source>
</evidence>
<organismHost>
    <name type="scientific">Aedes polynesiensis</name>
    <name type="common">Polynesian tiger mosquito</name>
    <dbReference type="NCBI Taxonomy" id="188700"/>
</organismHost>
<evidence type="ECO:0000313" key="54">
    <source>
        <dbReference type="EMBL" id="AEE60792.1"/>
    </source>
</evidence>
<organismHost>
    <name type="scientific">Aedes furcifer</name>
    <name type="common">Mosquito</name>
    <dbReference type="NCBI Taxonomy" id="299627"/>
</organismHost>
<dbReference type="GO" id="GO:0039619">
    <property type="term" value="C:T=4 icosahedral viral capsid"/>
    <property type="evidence" value="ECO:0007669"/>
    <property type="project" value="UniProtKB-KW"/>
</dbReference>
<feature type="compositionally biased region" description="Basic residues" evidence="51">
    <location>
        <begin position="60"/>
        <end position="72"/>
    </location>
</feature>
<dbReference type="Pfam" id="PF01563">
    <property type="entry name" value="Alpha_E3_glycop"/>
    <property type="match status" value="1"/>
</dbReference>
<keyword evidence="40" id="KW-1160">Virus entry into host cell</keyword>
<evidence type="ECO:0000256" key="38">
    <source>
        <dbReference type="ARBA" id="ARBA00023200"/>
    </source>
</evidence>
<dbReference type="Gene3D" id="2.60.40.350">
    <property type="match status" value="1"/>
</dbReference>
<comment type="subcellular location">
    <subcellularLocation>
        <location evidence="44">Host Golgi apparatus</location>
        <location evidence="44">Host trans-Golgi network</location>
    </subcellularLocation>
    <subcellularLocation>
        <location evidence="8">Host cell membrane</location>
        <topology evidence="8">Multi-pass membrane protein</topology>
    </subcellularLocation>
    <subcellularLocation>
        <location evidence="6">Host cell membrane</location>
        <topology evidence="6">Single-pass type I membrane protein</topology>
    </subcellularLocation>
    <subcellularLocation>
        <location evidence="3">Host cytoplasm</location>
    </subcellularLocation>
    <subcellularLocation>
        <location evidence="4">Host endoplasmic reticulum</location>
    </subcellularLocation>
    <subcellularLocation>
        <location evidence="2">Host nucleus</location>
    </subcellularLocation>
    <subcellularLocation>
        <location evidence="5">Virion membrane</location>
        <topology evidence="5">Multi-pass membrane protein</topology>
    </subcellularLocation>
    <subcellularLocation>
        <location evidence="7">Virion membrane</location>
        <topology evidence="7">Single-pass type I membrane protein</topology>
    </subcellularLocation>
</comment>
<evidence type="ECO:0000256" key="15">
    <source>
        <dbReference type="ARBA" id="ARBA00022562"/>
    </source>
</evidence>
<evidence type="ECO:0000256" key="17">
    <source>
        <dbReference type="ARBA" id="ARBA00022587"/>
    </source>
</evidence>
<accession>H8XW52</accession>
<keyword evidence="15" id="KW-1048">Host nucleus</keyword>
<evidence type="ECO:0000256" key="23">
    <source>
        <dbReference type="ARBA" id="ARBA00022804"/>
    </source>
</evidence>
<evidence type="ECO:0000256" key="34">
    <source>
        <dbReference type="ARBA" id="ARBA00023139"/>
    </source>
</evidence>
<dbReference type="Gene3D" id="2.40.10.10">
    <property type="entry name" value="Trypsin-like serine proteases"/>
    <property type="match status" value="2"/>
</dbReference>
<evidence type="ECO:0000256" key="29">
    <source>
        <dbReference type="ARBA" id="ARBA00022973"/>
    </source>
</evidence>
<dbReference type="Gene3D" id="2.60.40.4310">
    <property type="entry name" value="Alphavirus E2 glycoprotein, domain B"/>
    <property type="match status" value="1"/>
</dbReference>
<organismHost>
    <name type="scientific">Presbytis</name>
    <dbReference type="NCBI Taxonomy" id="9573"/>
</organismHost>
<evidence type="ECO:0000256" key="21">
    <source>
        <dbReference type="ARBA" id="ARBA00022692"/>
    </source>
</evidence>
<keyword evidence="13" id="KW-1032">Host cell membrane</keyword>
<comment type="function">
    <text evidence="43">Provides the signal sequence for the translocation of the precursor of protein E3/E2 to the host endoplasmic reticulum. Furin-cleaved E3 remains associated with spike glycoprotein E1 and mediates pH protection of the latter during the transport via the secretory pathway. After virion release from the host cell, the assembly protein E3 is gradually released in the extracellular space.</text>
</comment>
<feature type="transmembrane region" description="Helical" evidence="52">
    <location>
        <begin position="687"/>
        <end position="715"/>
    </location>
</feature>
<dbReference type="Pfam" id="PF00943">
    <property type="entry name" value="Alpha_E2_glycop"/>
    <property type="match status" value="1"/>
</dbReference>
<dbReference type="FunFam" id="2.60.98.10:FF:000002">
    <property type="entry name" value="Structural polyprotein"/>
    <property type="match status" value="1"/>
</dbReference>
<keyword evidence="32" id="KW-0406">Ion transport</keyword>
<keyword evidence="27" id="KW-1043">Host membrane</keyword>
<feature type="transmembrane region" description="Helical" evidence="52">
    <location>
        <begin position="794"/>
        <end position="810"/>
    </location>
</feature>
<evidence type="ECO:0000256" key="3">
    <source>
        <dbReference type="ARBA" id="ARBA00004192"/>
    </source>
</evidence>
<evidence type="ECO:0000256" key="19">
    <source>
        <dbReference type="ARBA" id="ARBA00022670"/>
    </source>
</evidence>
<keyword evidence="24" id="KW-1040">Host Golgi apparatus</keyword>
<evidence type="ECO:0000256" key="36">
    <source>
        <dbReference type="ARBA" id="ARBA00023180"/>
    </source>
</evidence>
<dbReference type="GO" id="GO:0004252">
    <property type="term" value="F:serine-type endopeptidase activity"/>
    <property type="evidence" value="ECO:0007669"/>
    <property type="project" value="InterPro"/>
</dbReference>
<dbReference type="GO" id="GO:0098670">
    <property type="term" value="P:entry receptor-mediated virion attachment to host cell"/>
    <property type="evidence" value="ECO:0007669"/>
    <property type="project" value="UniProtKB-KW"/>
</dbReference>
<organismHost>
    <name type="scientific">Macaca</name>
    <name type="common">macaques</name>
    <dbReference type="NCBI Taxonomy" id="9539"/>
</organismHost>
<evidence type="ECO:0000256" key="28">
    <source>
        <dbReference type="ARBA" id="ARBA00022884"/>
    </source>
</evidence>
<dbReference type="GO" id="GO:0044177">
    <property type="term" value="C:host cell Golgi apparatus"/>
    <property type="evidence" value="ECO:0007669"/>
    <property type="project" value="UniProtKB-SubCell"/>
</dbReference>
<evidence type="ECO:0000256" key="48">
    <source>
        <dbReference type="ARBA" id="ARBA00093539"/>
    </source>
</evidence>
<evidence type="ECO:0000256" key="44">
    <source>
        <dbReference type="ARBA" id="ARBA00037851"/>
    </source>
</evidence>
<dbReference type="Pfam" id="PF00944">
    <property type="entry name" value="Peptidase_S3"/>
    <property type="match status" value="1"/>
</dbReference>
<keyword evidence="14" id="KW-0167">Capsid protein</keyword>
<comment type="subunit">
    <text evidence="45">The precursor of protein E3/E2 and E1 form a heterodimer shortly after synthesis.</text>
</comment>
<dbReference type="GO" id="GO:0020002">
    <property type="term" value="C:host cell plasma membrane"/>
    <property type="evidence" value="ECO:0007669"/>
    <property type="project" value="UniProtKB-SubCell"/>
</dbReference>
<keyword evidence="12" id="KW-1170">Fusion of virus membrane with host endosomal membrane</keyword>
<keyword evidence="30 52" id="KW-1133">Transmembrane helix</keyword>
<dbReference type="GO" id="GO:0046718">
    <property type="term" value="P:symbiont entry into host cell"/>
    <property type="evidence" value="ECO:0007669"/>
    <property type="project" value="UniProtKB-KW"/>
</dbReference>
<evidence type="ECO:0000256" key="33">
    <source>
        <dbReference type="ARBA" id="ARBA00023136"/>
    </source>
</evidence>
<comment type="subunit">
    <text evidence="48">Oligomer. Interacts with spike glycoprotein E1. Interacts with spike glycoprotein E2.</text>
</comment>
<feature type="transmembrane region" description="Helical" evidence="52">
    <location>
        <begin position="766"/>
        <end position="787"/>
    </location>
</feature>
<comment type="subunit">
    <text evidence="46">Homodimer. Homomultimer. Interacts with host karyopherin KPNA4; this interaction allows the nuclear import of the viral capsid protein. Interacts with spike glycoprotein E2. Interacts with host IRAK1; the interaction leads to inhibition of IRAK1-dependent signaling.</text>
</comment>
<dbReference type="InterPro" id="IPR042306">
    <property type="entry name" value="Alphavir_E2_C"/>
</dbReference>
<organismHost>
    <name type="scientific">Pan troglodytes</name>
    <name type="common">Chimpanzee</name>
    <dbReference type="NCBI Taxonomy" id="9598"/>
</organismHost>
<feature type="active site" description="Charge relay system" evidence="50">
    <location>
        <position position="161"/>
    </location>
</feature>
<organismHost>
    <name type="scientific">Cercopithecus</name>
    <dbReference type="NCBI Taxonomy" id="9533"/>
</organismHost>
<keyword evidence="10" id="KW-0813">Transport</keyword>
<organism evidence="54">
    <name type="scientific">Chikungunya virus</name>
    <name type="common">CHIKV</name>
    <dbReference type="NCBI Taxonomy" id="37124"/>
    <lineage>
        <taxon>Viruses</taxon>
        <taxon>Riboviria</taxon>
        <taxon>Orthornavirae</taxon>
        <taxon>Kitrinoviricota</taxon>
        <taxon>Alsuviricetes</taxon>
        <taxon>Martellivirales</taxon>
        <taxon>Togaviridae</taxon>
        <taxon>Alphavirus</taxon>
        <taxon>Alphavirus chikungunya</taxon>
    </lineage>
</organism>
<feature type="domain" description="Peptidase S3" evidence="53">
    <location>
        <begin position="113"/>
        <end position="261"/>
    </location>
</feature>
<keyword evidence="20" id="KW-0165">Cleavage on pair of basic residues</keyword>
<evidence type="ECO:0000256" key="41">
    <source>
        <dbReference type="ARBA" id="ARBA00023303"/>
    </source>
</evidence>
<evidence type="ECO:0000256" key="43">
    <source>
        <dbReference type="ARBA" id="ARBA00037518"/>
    </source>
</evidence>
<feature type="compositionally biased region" description="Basic residues" evidence="51">
    <location>
        <begin position="86"/>
        <end position="101"/>
    </location>
</feature>
<dbReference type="InterPro" id="IPR000336">
    <property type="entry name" value="Flavivir/Alphavir_Ig-like_sf"/>
</dbReference>
<dbReference type="InterPro" id="IPR014756">
    <property type="entry name" value="Ig_E-set"/>
</dbReference>
<dbReference type="SUPFAM" id="SSF81296">
    <property type="entry name" value="E set domains"/>
    <property type="match status" value="1"/>
</dbReference>
<evidence type="ECO:0000256" key="7">
    <source>
        <dbReference type="ARBA" id="ARBA00004563"/>
    </source>
</evidence>
<keyword evidence="39" id="KW-0449">Lipoprotein</keyword>
<dbReference type="Gene3D" id="2.60.98.10">
    <property type="entry name" value="Tick-borne Encephalitis virus Glycoprotein, domain 1"/>
    <property type="match status" value="3"/>
</dbReference>
<dbReference type="Gene3D" id="2.60.40.2400">
    <property type="entry name" value="Alphavirus E2 glycoprotein, domain C"/>
    <property type="match status" value="1"/>
</dbReference>
<comment type="function">
    <text evidence="47">Acts as a viroporin that participates in virus glycoprotein processing and transport to the plasma membrane, cell permeabilization and budding of viral particles. Disrupts the calcium homeostasis of the cell, probably at the endoplasmic reticulum level. This leads to cytoplasmic calcium elevation. Because of its lipophilic properties, the 6K protein is postulated to influence the selection of lipids that interact with the transmembrane domains of the glycoproteins, which, in turn, affects the deformability of the bilayer required for the extreme curvature that occurs as budding proceeds. Present in low amount in virions, about 3% compared to viral glycoproteins.</text>
</comment>
<keyword evidence="19" id="KW-0645">Protease</keyword>
<dbReference type="PROSITE" id="PS51690">
    <property type="entry name" value="ALPHAVIRUS_CP"/>
    <property type="match status" value="1"/>
</dbReference>
<evidence type="ECO:0000256" key="24">
    <source>
        <dbReference type="ARBA" id="ARBA00022812"/>
    </source>
</evidence>
<feature type="active site" description="Charge relay system" evidence="50">
    <location>
        <position position="213"/>
    </location>
</feature>
<evidence type="ECO:0000256" key="52">
    <source>
        <dbReference type="SAM" id="Phobius"/>
    </source>
</evidence>
<evidence type="ECO:0000256" key="30">
    <source>
        <dbReference type="ARBA" id="ARBA00022989"/>
    </source>
</evidence>
<evidence type="ECO:0000256" key="51">
    <source>
        <dbReference type="SAM" id="MobiDB-lite"/>
    </source>
</evidence>
<keyword evidence="18" id="KW-1162">Viral penetration into host cytoplasm</keyword>
<keyword evidence="41" id="KW-0407">Ion channel</keyword>
<organismHost>
    <name type="scientific">Homo sapiens</name>
    <name type="common">Human</name>
    <dbReference type="NCBI Taxonomy" id="9606"/>
</organismHost>
<dbReference type="GO" id="GO:0005198">
    <property type="term" value="F:structural molecule activity"/>
    <property type="evidence" value="ECO:0007669"/>
    <property type="project" value="InterPro"/>
</dbReference>
<evidence type="ECO:0000256" key="16">
    <source>
        <dbReference type="ARBA" id="ARBA00022581"/>
    </source>
</evidence>
<evidence type="ECO:0000256" key="32">
    <source>
        <dbReference type="ARBA" id="ARBA00023065"/>
    </source>
</evidence>
<dbReference type="GO" id="GO:0044165">
    <property type="term" value="C:host cell endoplasmic reticulum"/>
    <property type="evidence" value="ECO:0007669"/>
    <property type="project" value="UniProtKB-SubCell"/>
</dbReference>
<dbReference type="GO" id="GO:0015267">
    <property type="term" value="F:channel activity"/>
    <property type="evidence" value="ECO:0007669"/>
    <property type="project" value="UniProtKB-KW"/>
</dbReference>
<reference evidence="54" key="1">
    <citation type="journal article" date="2012" name="J. Med. Virol.">
        <title>Genetic diversity of Chikungunya virus, India 2006-2010: evolutionary dynamics and serotype analyses.</title>
        <authorList>
            <person name="Sumathy K."/>
            <person name="Ella K.M."/>
        </authorList>
    </citation>
    <scope>NUCLEOTIDE SEQUENCE</scope>
    <source>
        <strain evidence="54">TN01610</strain>
    </source>
</reference>
<comment type="subunit">
    <text evidence="49">Interacts with spike glycoprotein E1. Processing of the precursor of protein E3/E2 into E2 and E3 results in a heterodimer of the spike glycoproteins E2 and E1. Spike at virion surface are constituted of a trimer of E2-E1 heterodimers. Interacts with 6K protein. Interacts with host MXRA8; this interaction mediates virus entry. The interaction involves 2 adjacent E2-E1 heterodimers.</text>
</comment>
<evidence type="ECO:0000256" key="31">
    <source>
        <dbReference type="ARBA" id="ARBA00023039"/>
    </source>
</evidence>
<evidence type="ECO:0000256" key="11">
    <source>
        <dbReference type="ARBA" id="ARBA00022506"/>
    </source>
</evidence>
<dbReference type="SUPFAM" id="SSF56983">
    <property type="entry name" value="Viral glycoprotein, central and dimerisation domains"/>
    <property type="match status" value="1"/>
</dbReference>
<evidence type="ECO:0000256" key="6">
    <source>
        <dbReference type="ARBA" id="ARBA00004402"/>
    </source>
</evidence>
<dbReference type="EMBL" id="HM159385">
    <property type="protein sequence ID" value="AEE60792.1"/>
    <property type="molecule type" value="Genomic_RNA"/>
</dbReference>
<evidence type="ECO:0000256" key="45">
    <source>
        <dbReference type="ARBA" id="ARBA00038810"/>
    </source>
</evidence>
<evidence type="ECO:0000256" key="1">
    <source>
        <dbReference type="ARBA" id="ARBA00000840"/>
    </source>
</evidence>